<keyword evidence="5" id="KW-0808">Transferase</keyword>
<dbReference type="EMBL" id="JADFTS010000009">
    <property type="protein sequence ID" value="KAF9589995.1"/>
    <property type="molecule type" value="Genomic_DNA"/>
</dbReference>
<name>A0A835H0P9_9MAGN</name>
<dbReference type="PANTHER" id="PTHR31650">
    <property type="entry name" value="O-ACYLTRANSFERASE (WSD1-LIKE) FAMILY PROTEIN"/>
    <property type="match status" value="1"/>
</dbReference>
<evidence type="ECO:0000256" key="1">
    <source>
        <dbReference type="ARBA" id="ARBA00004162"/>
    </source>
</evidence>
<dbReference type="InterPro" id="IPR004255">
    <property type="entry name" value="O-acyltransferase_WSD1_N"/>
</dbReference>
<organism evidence="13 14">
    <name type="scientific">Coptis chinensis</name>
    <dbReference type="NCBI Taxonomy" id="261450"/>
    <lineage>
        <taxon>Eukaryota</taxon>
        <taxon>Viridiplantae</taxon>
        <taxon>Streptophyta</taxon>
        <taxon>Embryophyta</taxon>
        <taxon>Tracheophyta</taxon>
        <taxon>Spermatophyta</taxon>
        <taxon>Magnoliopsida</taxon>
        <taxon>Ranunculales</taxon>
        <taxon>Ranunculaceae</taxon>
        <taxon>Coptidoideae</taxon>
        <taxon>Coptis</taxon>
    </lineage>
</organism>
<comment type="caution">
    <text evidence="13">The sequence shown here is derived from an EMBL/GenBank/DDBJ whole genome shotgun (WGS) entry which is preliminary data.</text>
</comment>
<dbReference type="Pfam" id="PF06974">
    <property type="entry name" value="WS_DGAT_C"/>
    <property type="match status" value="1"/>
</dbReference>
<dbReference type="PANTHER" id="PTHR31650:SF34">
    <property type="entry name" value="O-ACYLTRANSFERASE WSD1-LIKE ISOFORM X1"/>
    <property type="match status" value="1"/>
</dbReference>
<comment type="subcellular location">
    <subcellularLocation>
        <location evidence="1">Cell membrane</location>
        <topology evidence="1">Single-pass membrane protein</topology>
    </subcellularLocation>
    <subcellularLocation>
        <location evidence="2">Endoplasmic reticulum membrane</location>
    </subcellularLocation>
</comment>
<evidence type="ECO:0000256" key="9">
    <source>
        <dbReference type="ARBA" id="ARBA00047604"/>
    </source>
</evidence>
<dbReference type="Pfam" id="PF03007">
    <property type="entry name" value="WS_DGAT_cat"/>
    <property type="match status" value="1"/>
</dbReference>
<feature type="domain" description="O-acyltransferase WSD1 C-terminal" evidence="12">
    <location>
        <begin position="312"/>
        <end position="457"/>
    </location>
</feature>
<evidence type="ECO:0000259" key="11">
    <source>
        <dbReference type="Pfam" id="PF03007"/>
    </source>
</evidence>
<feature type="domain" description="O-acyltransferase WSD1-like N-terminal" evidence="11">
    <location>
        <begin position="69"/>
        <end position="258"/>
    </location>
</feature>
<evidence type="ECO:0000256" key="8">
    <source>
        <dbReference type="ARBA" id="ARBA00024360"/>
    </source>
</evidence>
<comment type="similarity">
    <text evidence="8">In the N-terminal section; belongs to the long-chain O-acyltransferase family.</text>
</comment>
<sequence>MKPSEVDEEVHEPVSPTGQYFNSSVLSVSVVCALESEIPIDDSLTMALLKNVFLPISPRFSSIMVTDDQGVKQWKRVTVKPEEHVHKPVFPDGLSPEGYDVHFQDYLSNMAMERLPHGRPLWEIHIFKYPTSSAAGTLIFKLHHALGDGFSLMSALFSCFQRADDPSLPITFPSIQMQSDDEVNIYKSVPRFFSRFFNTASDFIWSVLKSSVVVDDKTPIRSGTEGVEFLPITISTVTFSLDNIKKIKAKIGGTVNDILVGAIFYGTRLYMQNASQGSSNAHSTALVLLNTRIINTYRTVKDMNKPDAESPWGNQFGFLHVSIPGFVEAETADPLKFVYEAQEMIKRKKSSLAVFLTGALLEMSRKFRGPETTAQYLHNTIGNTSMTLSNMIGPSEQIALANHPCKGMYFMVVAVPQSLTMTMVSYMGKVRVAVGAQKGFINHQKFNSCLEKAFESIFNAAITS</sequence>
<dbReference type="GO" id="GO:0047196">
    <property type="term" value="F:long-chain-alcohol O-fatty-acyltransferase activity"/>
    <property type="evidence" value="ECO:0007669"/>
    <property type="project" value="UniProtKB-EC"/>
</dbReference>
<dbReference type="AlphaFoldDB" id="A0A835H0P9"/>
<evidence type="ECO:0000256" key="2">
    <source>
        <dbReference type="ARBA" id="ARBA00004586"/>
    </source>
</evidence>
<evidence type="ECO:0000256" key="10">
    <source>
        <dbReference type="ARBA" id="ARBA00048109"/>
    </source>
</evidence>
<comment type="catalytic activity">
    <reaction evidence="9">
        <text>a long chain fatty alcohol + a fatty acyl-CoA = a long-chain alcohol wax ester + CoA</text>
        <dbReference type="Rhea" id="RHEA:38443"/>
        <dbReference type="ChEBI" id="CHEBI:17135"/>
        <dbReference type="ChEBI" id="CHEBI:57287"/>
        <dbReference type="ChEBI" id="CHEBI:77636"/>
        <dbReference type="ChEBI" id="CHEBI:235323"/>
        <dbReference type="EC" id="2.3.1.75"/>
    </reaction>
</comment>
<comment type="pathway">
    <text evidence="4">Lipid metabolism.</text>
</comment>
<gene>
    <name evidence="13" type="ORF">IFM89_030145</name>
</gene>
<evidence type="ECO:0008006" key="15">
    <source>
        <dbReference type="Google" id="ProtNLM"/>
    </source>
</evidence>
<dbReference type="GO" id="GO:0005789">
    <property type="term" value="C:endoplasmic reticulum membrane"/>
    <property type="evidence" value="ECO:0007669"/>
    <property type="project" value="UniProtKB-SubCell"/>
</dbReference>
<evidence type="ECO:0000313" key="14">
    <source>
        <dbReference type="Proteomes" id="UP000631114"/>
    </source>
</evidence>
<dbReference type="InterPro" id="IPR009721">
    <property type="entry name" value="O-acyltransferase_WSD1_C"/>
</dbReference>
<accession>A0A835H0P9</accession>
<comment type="catalytic activity">
    <reaction evidence="10">
        <text>an acyl-CoA + a 1,2-diacyl-sn-glycerol = a triacyl-sn-glycerol + CoA</text>
        <dbReference type="Rhea" id="RHEA:10868"/>
        <dbReference type="ChEBI" id="CHEBI:17815"/>
        <dbReference type="ChEBI" id="CHEBI:57287"/>
        <dbReference type="ChEBI" id="CHEBI:58342"/>
        <dbReference type="ChEBI" id="CHEBI:64615"/>
        <dbReference type="EC" id="2.3.1.20"/>
    </reaction>
</comment>
<reference evidence="13 14" key="1">
    <citation type="submission" date="2020-10" db="EMBL/GenBank/DDBJ databases">
        <title>The Coptis chinensis genome and diversification of protoberbering-type alkaloids.</title>
        <authorList>
            <person name="Wang B."/>
            <person name="Shu S."/>
            <person name="Song C."/>
            <person name="Liu Y."/>
        </authorList>
    </citation>
    <scope>NUCLEOTIDE SEQUENCE [LARGE SCALE GENOMIC DNA]</scope>
    <source>
        <strain evidence="13">HL-2020</strain>
        <tissue evidence="13">Leaf</tissue>
    </source>
</reference>
<keyword evidence="14" id="KW-1185">Reference proteome</keyword>
<protein>
    <recommendedName>
        <fullName evidence="15">Diacylglycerol O-acyltransferase</fullName>
    </recommendedName>
</protein>
<evidence type="ECO:0000256" key="4">
    <source>
        <dbReference type="ARBA" id="ARBA00005189"/>
    </source>
</evidence>
<dbReference type="Proteomes" id="UP000631114">
    <property type="component" value="Unassembled WGS sequence"/>
</dbReference>
<dbReference type="GO" id="GO:0004144">
    <property type="term" value="F:diacylglycerol O-acyltransferase activity"/>
    <property type="evidence" value="ECO:0007669"/>
    <property type="project" value="UniProtKB-EC"/>
</dbReference>
<evidence type="ECO:0000256" key="5">
    <source>
        <dbReference type="ARBA" id="ARBA00022679"/>
    </source>
</evidence>
<proteinExistence type="inferred from homology"/>
<evidence type="ECO:0000313" key="13">
    <source>
        <dbReference type="EMBL" id="KAF9589995.1"/>
    </source>
</evidence>
<evidence type="ECO:0000256" key="3">
    <source>
        <dbReference type="ARBA" id="ARBA00004771"/>
    </source>
</evidence>
<dbReference type="UniPathway" id="UPA00282"/>
<keyword evidence="6" id="KW-0256">Endoplasmic reticulum</keyword>
<comment type="pathway">
    <text evidence="3">Glycerolipid metabolism; triacylglycerol biosynthesis.</text>
</comment>
<keyword evidence="7" id="KW-0012">Acyltransferase</keyword>
<evidence type="ECO:0000256" key="6">
    <source>
        <dbReference type="ARBA" id="ARBA00022824"/>
    </source>
</evidence>
<evidence type="ECO:0000256" key="7">
    <source>
        <dbReference type="ARBA" id="ARBA00023315"/>
    </source>
</evidence>
<dbReference type="InterPro" id="IPR045034">
    <property type="entry name" value="O-acyltransferase_WSD1-like"/>
</dbReference>
<evidence type="ECO:0000259" key="12">
    <source>
        <dbReference type="Pfam" id="PF06974"/>
    </source>
</evidence>
<dbReference type="GO" id="GO:0019432">
    <property type="term" value="P:triglyceride biosynthetic process"/>
    <property type="evidence" value="ECO:0007669"/>
    <property type="project" value="UniProtKB-UniPathway"/>
</dbReference>
<dbReference type="OrthoDB" id="619536at2759"/>
<dbReference type="GO" id="GO:0005886">
    <property type="term" value="C:plasma membrane"/>
    <property type="evidence" value="ECO:0007669"/>
    <property type="project" value="UniProtKB-SubCell"/>
</dbReference>